<name>A0A8T2QU44_CERRI</name>
<dbReference type="InterPro" id="IPR021109">
    <property type="entry name" value="Peptidase_aspartic_dom_sf"/>
</dbReference>
<keyword evidence="2" id="KW-1185">Reference proteome</keyword>
<reference evidence="1" key="1">
    <citation type="submission" date="2021-08" db="EMBL/GenBank/DDBJ databases">
        <title>WGS assembly of Ceratopteris richardii.</title>
        <authorList>
            <person name="Marchant D.B."/>
            <person name="Chen G."/>
            <person name="Jenkins J."/>
            <person name="Shu S."/>
            <person name="Leebens-Mack J."/>
            <person name="Grimwood J."/>
            <person name="Schmutz J."/>
            <person name="Soltis P."/>
            <person name="Soltis D."/>
            <person name="Chen Z.-H."/>
        </authorList>
    </citation>
    <scope>NUCLEOTIDE SEQUENCE</scope>
    <source>
        <strain evidence="1">Whitten #5841</strain>
        <tissue evidence="1">Leaf</tissue>
    </source>
</reference>
<comment type="caution">
    <text evidence="1">The sequence shown here is derived from an EMBL/GenBank/DDBJ whole genome shotgun (WGS) entry which is preliminary data.</text>
</comment>
<dbReference type="Gene3D" id="2.40.70.10">
    <property type="entry name" value="Acid Proteases"/>
    <property type="match status" value="1"/>
</dbReference>
<organism evidence="1 2">
    <name type="scientific">Ceratopteris richardii</name>
    <name type="common">Triangle waterfern</name>
    <dbReference type="NCBI Taxonomy" id="49495"/>
    <lineage>
        <taxon>Eukaryota</taxon>
        <taxon>Viridiplantae</taxon>
        <taxon>Streptophyta</taxon>
        <taxon>Embryophyta</taxon>
        <taxon>Tracheophyta</taxon>
        <taxon>Polypodiopsida</taxon>
        <taxon>Polypodiidae</taxon>
        <taxon>Polypodiales</taxon>
        <taxon>Pteridineae</taxon>
        <taxon>Pteridaceae</taxon>
        <taxon>Parkerioideae</taxon>
        <taxon>Ceratopteris</taxon>
    </lineage>
</organism>
<dbReference type="Proteomes" id="UP000825935">
    <property type="component" value="Chromosome 32"/>
</dbReference>
<dbReference type="PANTHER" id="PTHR33067">
    <property type="entry name" value="RNA-DIRECTED DNA POLYMERASE-RELATED"/>
    <property type="match status" value="1"/>
</dbReference>
<accession>A0A8T2QU44</accession>
<proteinExistence type="predicted"/>
<sequence>MPKSTMKMLGLSITKGVSFTITLADQRKVKPLGVVEKVTMTIQGCSFELEFVVISLPEESSFPLLLGRPWLRQARALQDWGKNLLWVKTSRDNHIQLHMDPDKDNLTGIMQIDPPKDEEALLSWLVGNLDCCEVEMEPDNPSEFMQMSKESAKQRCDKLLCETLHTETCTGNRTLGQKGGVESKTFLSRCSSQQHTFCC</sequence>
<evidence type="ECO:0000313" key="1">
    <source>
        <dbReference type="EMBL" id="KAH7287120.1"/>
    </source>
</evidence>
<gene>
    <name evidence="1" type="ORF">KP509_32G039000</name>
</gene>
<protein>
    <submittedName>
        <fullName evidence="1">Uncharacterized protein</fullName>
    </submittedName>
</protein>
<evidence type="ECO:0000313" key="2">
    <source>
        <dbReference type="Proteomes" id="UP000825935"/>
    </source>
</evidence>
<dbReference type="OrthoDB" id="778454at2759"/>
<dbReference type="CDD" id="cd00303">
    <property type="entry name" value="retropepsin_like"/>
    <property type="match status" value="1"/>
</dbReference>
<dbReference type="AlphaFoldDB" id="A0A8T2QU44"/>
<dbReference type="PANTHER" id="PTHR33067:SF9">
    <property type="entry name" value="RNA-DIRECTED DNA POLYMERASE"/>
    <property type="match status" value="1"/>
</dbReference>
<dbReference type="EMBL" id="CM035437">
    <property type="protein sequence ID" value="KAH7287120.1"/>
    <property type="molecule type" value="Genomic_DNA"/>
</dbReference>